<protein>
    <submittedName>
        <fullName evidence="1">Uncharacterized protein</fullName>
    </submittedName>
</protein>
<sequence>MVSMTEESGPQALGVFVVANVAQETSHGDGGLEIRQGLRHFAPGAKVWIFNPIGTGSVVVVGRHRRNSRRYMRIIIERRFLTNLRVRTCYSTALFRALWDLERDEELPDSDLLRQREWAEELAREWNTPAMKARLDDQPRLTPFLVSDPPPLELRRSGVTYHLAHFNAHGARYSPEPPPVEPSPRID</sequence>
<proteinExistence type="predicted"/>
<evidence type="ECO:0000313" key="2">
    <source>
        <dbReference type="Proteomes" id="UP000265325"/>
    </source>
</evidence>
<gene>
    <name evidence="1" type="ORF">VO63_02640</name>
</gene>
<evidence type="ECO:0000313" key="1">
    <source>
        <dbReference type="EMBL" id="KKZ75358.1"/>
    </source>
</evidence>
<name>A0A2P2GV45_STREW</name>
<dbReference type="EMBL" id="LAQS01000003">
    <property type="protein sequence ID" value="KKZ75358.1"/>
    <property type="molecule type" value="Genomic_DNA"/>
</dbReference>
<reference evidence="1 2" key="1">
    <citation type="submission" date="2015-05" db="EMBL/GenBank/DDBJ databases">
        <title>Draft Genome assembly of Streptomyces showdoensis.</title>
        <authorList>
            <person name="Thapa K.K."/>
            <person name="Metsa-Ketela M."/>
        </authorList>
    </citation>
    <scope>NUCLEOTIDE SEQUENCE [LARGE SCALE GENOMIC DNA]</scope>
    <source>
        <strain evidence="1 2">ATCC 15227</strain>
    </source>
</reference>
<accession>A0A2P2GV45</accession>
<dbReference type="AlphaFoldDB" id="A0A2P2GV45"/>
<comment type="caution">
    <text evidence="1">The sequence shown here is derived from an EMBL/GenBank/DDBJ whole genome shotgun (WGS) entry which is preliminary data.</text>
</comment>
<keyword evidence="2" id="KW-1185">Reference proteome</keyword>
<organism evidence="1 2">
    <name type="scientific">Streptomyces showdoensis</name>
    <dbReference type="NCBI Taxonomy" id="68268"/>
    <lineage>
        <taxon>Bacteria</taxon>
        <taxon>Bacillati</taxon>
        <taxon>Actinomycetota</taxon>
        <taxon>Actinomycetes</taxon>
        <taxon>Kitasatosporales</taxon>
        <taxon>Streptomycetaceae</taxon>
        <taxon>Streptomyces</taxon>
    </lineage>
</organism>
<dbReference type="Proteomes" id="UP000265325">
    <property type="component" value="Unassembled WGS sequence"/>
</dbReference>